<name>A0A7I8VIE6_9ANNE</name>
<comment type="caution">
    <text evidence="1">The sequence shown here is derived from an EMBL/GenBank/DDBJ whole genome shotgun (WGS) entry which is preliminary data.</text>
</comment>
<sequence length="315" mass="36505">MLCKTCKRYSGLIEWISNYFMKQGKFRNDTIASLNDYNYRDILRSGGNLTKLLIAFFDKGQNPEIELYWLLMADQLKAKNIIPVIKKNALSKKVHVTLDVKSYPSIKYIEFSQNAISKNNDYRGLMNTNDIIKWANCQHMSNIAQIINENVLKCKCRRRGVTACVLVFLQKLSVCDKECRNDYLKMMAQASTEFTEREWGWAWATAGQQRHLEKALGVQWTEYPALFLVNLSKSEFMPFKGPFNRQTIVNFLKRPQSKEYGQGRLIISGLLPEAVQIRFWPKSVSTYPKPNLCILLSAIIIEFQLHFSTYFSPCS</sequence>
<reference evidence="1 2" key="1">
    <citation type="submission" date="2020-08" db="EMBL/GenBank/DDBJ databases">
        <authorList>
            <person name="Hejnol A."/>
        </authorList>
    </citation>
    <scope>NUCLEOTIDE SEQUENCE [LARGE SCALE GENOMIC DNA]</scope>
</reference>
<dbReference type="SUPFAM" id="SSF52833">
    <property type="entry name" value="Thioredoxin-like"/>
    <property type="match status" value="1"/>
</dbReference>
<evidence type="ECO:0000313" key="1">
    <source>
        <dbReference type="EMBL" id="CAD5115051.1"/>
    </source>
</evidence>
<gene>
    <name evidence="1" type="ORF">DGYR_LOCUS3827</name>
</gene>
<organism evidence="1 2">
    <name type="scientific">Dimorphilus gyrociliatus</name>
    <dbReference type="NCBI Taxonomy" id="2664684"/>
    <lineage>
        <taxon>Eukaryota</taxon>
        <taxon>Metazoa</taxon>
        <taxon>Spiralia</taxon>
        <taxon>Lophotrochozoa</taxon>
        <taxon>Annelida</taxon>
        <taxon>Polychaeta</taxon>
        <taxon>Polychaeta incertae sedis</taxon>
        <taxon>Dinophilidae</taxon>
        <taxon>Dimorphilus</taxon>
    </lineage>
</organism>
<keyword evidence="2" id="KW-1185">Reference proteome</keyword>
<dbReference type="InterPro" id="IPR036249">
    <property type="entry name" value="Thioredoxin-like_sf"/>
</dbReference>
<dbReference type="GO" id="GO:0034976">
    <property type="term" value="P:response to endoplasmic reticulum stress"/>
    <property type="evidence" value="ECO:0007669"/>
    <property type="project" value="TreeGrafter"/>
</dbReference>
<dbReference type="AlphaFoldDB" id="A0A7I8VIE6"/>
<dbReference type="GO" id="GO:0015035">
    <property type="term" value="F:protein-disulfide reductase activity"/>
    <property type="evidence" value="ECO:0007669"/>
    <property type="project" value="TreeGrafter"/>
</dbReference>
<dbReference type="GO" id="GO:0005788">
    <property type="term" value="C:endoplasmic reticulum lumen"/>
    <property type="evidence" value="ECO:0007669"/>
    <property type="project" value="TreeGrafter"/>
</dbReference>
<dbReference type="PANTHER" id="PTHR45815:SF3">
    <property type="entry name" value="PROTEIN DISULFIDE-ISOMERASE A6"/>
    <property type="match status" value="1"/>
</dbReference>
<evidence type="ECO:0000313" key="2">
    <source>
        <dbReference type="Proteomes" id="UP000549394"/>
    </source>
</evidence>
<dbReference type="PANTHER" id="PTHR45815">
    <property type="entry name" value="PROTEIN DISULFIDE-ISOMERASE A6"/>
    <property type="match status" value="1"/>
</dbReference>
<accession>A0A7I8VIE6</accession>
<dbReference type="Proteomes" id="UP000549394">
    <property type="component" value="Unassembled WGS sequence"/>
</dbReference>
<proteinExistence type="predicted"/>
<protein>
    <submittedName>
        <fullName evidence="1">DgyrCDS4068</fullName>
    </submittedName>
</protein>
<dbReference type="EMBL" id="CAJFCJ010000005">
    <property type="protein sequence ID" value="CAD5115051.1"/>
    <property type="molecule type" value="Genomic_DNA"/>
</dbReference>